<keyword evidence="3" id="KW-1185">Reference proteome</keyword>
<organism evidence="2 3">
    <name type="scientific">Zopfia rhizophila CBS 207.26</name>
    <dbReference type="NCBI Taxonomy" id="1314779"/>
    <lineage>
        <taxon>Eukaryota</taxon>
        <taxon>Fungi</taxon>
        <taxon>Dikarya</taxon>
        <taxon>Ascomycota</taxon>
        <taxon>Pezizomycotina</taxon>
        <taxon>Dothideomycetes</taxon>
        <taxon>Dothideomycetes incertae sedis</taxon>
        <taxon>Zopfiaceae</taxon>
        <taxon>Zopfia</taxon>
    </lineage>
</organism>
<dbReference type="Proteomes" id="UP000800200">
    <property type="component" value="Unassembled WGS sequence"/>
</dbReference>
<evidence type="ECO:0000313" key="3">
    <source>
        <dbReference type="Proteomes" id="UP000800200"/>
    </source>
</evidence>
<evidence type="ECO:0000256" key="1">
    <source>
        <dbReference type="SAM" id="MobiDB-lite"/>
    </source>
</evidence>
<dbReference type="OrthoDB" id="20872at2759"/>
<accession>A0A6A6D6S5</accession>
<name>A0A6A6D6S5_9PEZI</name>
<gene>
    <name evidence="2" type="ORF">K469DRAFT_770317</name>
</gene>
<dbReference type="EMBL" id="ML994770">
    <property type="protein sequence ID" value="KAF2174803.1"/>
    <property type="molecule type" value="Genomic_DNA"/>
</dbReference>
<proteinExistence type="predicted"/>
<dbReference type="AlphaFoldDB" id="A0A6A6D6S5"/>
<evidence type="ECO:0000313" key="2">
    <source>
        <dbReference type="EMBL" id="KAF2174803.1"/>
    </source>
</evidence>
<protein>
    <submittedName>
        <fullName evidence="2">Uncharacterized protein</fullName>
    </submittedName>
</protein>
<sequence>MAYIEPKSIPQSLHPPGASRKKEVDAIGTLTTYSFVNKRPANECLDLHRLVHL</sequence>
<feature type="region of interest" description="Disordered" evidence="1">
    <location>
        <begin position="1"/>
        <end position="20"/>
    </location>
</feature>
<reference evidence="2" key="1">
    <citation type="journal article" date="2020" name="Stud. Mycol.">
        <title>101 Dothideomycetes genomes: a test case for predicting lifestyles and emergence of pathogens.</title>
        <authorList>
            <person name="Haridas S."/>
            <person name="Albert R."/>
            <person name="Binder M."/>
            <person name="Bloem J."/>
            <person name="Labutti K."/>
            <person name="Salamov A."/>
            <person name="Andreopoulos B."/>
            <person name="Baker S."/>
            <person name="Barry K."/>
            <person name="Bills G."/>
            <person name="Bluhm B."/>
            <person name="Cannon C."/>
            <person name="Castanera R."/>
            <person name="Culley D."/>
            <person name="Daum C."/>
            <person name="Ezra D."/>
            <person name="Gonzalez J."/>
            <person name="Henrissat B."/>
            <person name="Kuo A."/>
            <person name="Liang C."/>
            <person name="Lipzen A."/>
            <person name="Lutzoni F."/>
            <person name="Magnuson J."/>
            <person name="Mondo S."/>
            <person name="Nolan M."/>
            <person name="Ohm R."/>
            <person name="Pangilinan J."/>
            <person name="Park H.-J."/>
            <person name="Ramirez L."/>
            <person name="Alfaro M."/>
            <person name="Sun H."/>
            <person name="Tritt A."/>
            <person name="Yoshinaga Y."/>
            <person name="Zwiers L.-H."/>
            <person name="Turgeon B."/>
            <person name="Goodwin S."/>
            <person name="Spatafora J."/>
            <person name="Crous P."/>
            <person name="Grigoriev I."/>
        </authorList>
    </citation>
    <scope>NUCLEOTIDE SEQUENCE</scope>
    <source>
        <strain evidence="2">CBS 207.26</strain>
    </source>
</reference>